<organism evidence="1">
    <name type="scientific">marine sediment metagenome</name>
    <dbReference type="NCBI Taxonomy" id="412755"/>
    <lineage>
        <taxon>unclassified sequences</taxon>
        <taxon>metagenomes</taxon>
        <taxon>ecological metagenomes</taxon>
    </lineage>
</organism>
<gene>
    <name evidence="1" type="ORF">S03H2_33892</name>
</gene>
<comment type="caution">
    <text evidence="1">The sequence shown here is derived from an EMBL/GenBank/DDBJ whole genome shotgun (WGS) entry which is preliminary data.</text>
</comment>
<evidence type="ECO:0000313" key="1">
    <source>
        <dbReference type="EMBL" id="GAH51514.1"/>
    </source>
</evidence>
<name>X1HCF9_9ZZZZ</name>
<dbReference type="AlphaFoldDB" id="X1HCF9"/>
<proteinExistence type="predicted"/>
<reference evidence="1" key="1">
    <citation type="journal article" date="2014" name="Front. Microbiol.">
        <title>High frequency of phylogenetically diverse reductive dehalogenase-homologous genes in deep subseafloor sedimentary metagenomes.</title>
        <authorList>
            <person name="Kawai M."/>
            <person name="Futagami T."/>
            <person name="Toyoda A."/>
            <person name="Takaki Y."/>
            <person name="Nishi S."/>
            <person name="Hori S."/>
            <person name="Arai W."/>
            <person name="Tsubouchi T."/>
            <person name="Morono Y."/>
            <person name="Uchiyama I."/>
            <person name="Ito T."/>
            <person name="Fujiyama A."/>
            <person name="Inagaki F."/>
            <person name="Takami H."/>
        </authorList>
    </citation>
    <scope>NUCLEOTIDE SEQUENCE</scope>
    <source>
        <strain evidence="1">Expedition CK06-06</strain>
    </source>
</reference>
<protein>
    <submittedName>
        <fullName evidence="1">Uncharacterized protein</fullName>
    </submittedName>
</protein>
<sequence length="50" mass="5677">MNLQIQFLHLPILNRVYSEIENIEGVAQSTSFGNLFSLLKRIVSCIKGQL</sequence>
<dbReference type="EMBL" id="BARU01020659">
    <property type="protein sequence ID" value="GAH51514.1"/>
    <property type="molecule type" value="Genomic_DNA"/>
</dbReference>
<accession>X1HCF9</accession>